<evidence type="ECO:0000313" key="4">
    <source>
        <dbReference type="Proteomes" id="UP001341840"/>
    </source>
</evidence>
<dbReference type="PANTHER" id="PTHR42961:SF2">
    <property type="entry name" value="IRON-SULFUR PROTEIN NUBPL"/>
    <property type="match status" value="1"/>
</dbReference>
<protein>
    <submittedName>
        <fullName evidence="3">Uncharacterized protein</fullName>
    </submittedName>
</protein>
<dbReference type="Proteomes" id="UP001341840">
    <property type="component" value="Unassembled WGS sequence"/>
</dbReference>
<name>A0ABU6WDS6_9FABA</name>
<gene>
    <name evidence="3" type="ORF">PIB30_027575</name>
</gene>
<keyword evidence="2" id="KW-0067">ATP-binding</keyword>
<dbReference type="InterPro" id="IPR027417">
    <property type="entry name" value="P-loop_NTPase"/>
</dbReference>
<organism evidence="3 4">
    <name type="scientific">Stylosanthes scabra</name>
    <dbReference type="NCBI Taxonomy" id="79078"/>
    <lineage>
        <taxon>Eukaryota</taxon>
        <taxon>Viridiplantae</taxon>
        <taxon>Streptophyta</taxon>
        <taxon>Embryophyta</taxon>
        <taxon>Tracheophyta</taxon>
        <taxon>Spermatophyta</taxon>
        <taxon>Magnoliopsida</taxon>
        <taxon>eudicotyledons</taxon>
        <taxon>Gunneridae</taxon>
        <taxon>Pentapetalae</taxon>
        <taxon>rosids</taxon>
        <taxon>fabids</taxon>
        <taxon>Fabales</taxon>
        <taxon>Fabaceae</taxon>
        <taxon>Papilionoideae</taxon>
        <taxon>50 kb inversion clade</taxon>
        <taxon>dalbergioids sensu lato</taxon>
        <taxon>Dalbergieae</taxon>
        <taxon>Pterocarpus clade</taxon>
        <taxon>Stylosanthes</taxon>
    </lineage>
</organism>
<comment type="caution">
    <text evidence="3">The sequence shown here is derived from an EMBL/GenBank/DDBJ whole genome shotgun (WGS) entry which is preliminary data.</text>
</comment>
<dbReference type="PANTHER" id="PTHR42961">
    <property type="entry name" value="IRON-SULFUR PROTEIN NUBPL"/>
    <property type="match status" value="1"/>
</dbReference>
<evidence type="ECO:0000256" key="1">
    <source>
        <dbReference type="ARBA" id="ARBA00022741"/>
    </source>
</evidence>
<proteinExistence type="predicted"/>
<dbReference type="InterPro" id="IPR044304">
    <property type="entry name" value="NUBPL-like"/>
</dbReference>
<keyword evidence="4" id="KW-1185">Reference proteome</keyword>
<dbReference type="Gene3D" id="3.40.50.300">
    <property type="entry name" value="P-loop containing nucleotide triphosphate hydrolases"/>
    <property type="match status" value="1"/>
</dbReference>
<dbReference type="InterPro" id="IPR033756">
    <property type="entry name" value="YlxH/NBP35"/>
</dbReference>
<evidence type="ECO:0000256" key="2">
    <source>
        <dbReference type="ARBA" id="ARBA00022840"/>
    </source>
</evidence>
<accession>A0ABU6WDS6</accession>
<dbReference type="Pfam" id="PF10609">
    <property type="entry name" value="ParA"/>
    <property type="match status" value="1"/>
</dbReference>
<keyword evidence="1" id="KW-0547">Nucleotide-binding</keyword>
<evidence type="ECO:0000313" key="3">
    <source>
        <dbReference type="EMBL" id="MED6182333.1"/>
    </source>
</evidence>
<dbReference type="EMBL" id="JASCZI010181349">
    <property type="protein sequence ID" value="MED6182333.1"/>
    <property type="molecule type" value="Genomic_DNA"/>
</dbReference>
<reference evidence="3 4" key="1">
    <citation type="journal article" date="2023" name="Plants (Basel)">
        <title>Bridging the Gap: Combining Genomics and Transcriptomics Approaches to Understand Stylosanthes scabra, an Orphan Legume from the Brazilian Caatinga.</title>
        <authorList>
            <person name="Ferreira-Neto J.R.C."/>
            <person name="da Silva M.D."/>
            <person name="Binneck E."/>
            <person name="de Melo N.F."/>
            <person name="da Silva R.H."/>
            <person name="de Melo A.L.T.M."/>
            <person name="Pandolfi V."/>
            <person name="Bustamante F.O."/>
            <person name="Brasileiro-Vidal A.C."/>
            <person name="Benko-Iseppon A.M."/>
        </authorList>
    </citation>
    <scope>NUCLEOTIDE SEQUENCE [LARGE SCALE GENOMIC DNA]</scope>
    <source>
        <tissue evidence="3">Leaves</tissue>
    </source>
</reference>
<sequence>MNPEKRTIIPTEYLGVKLISFRFAGQGRAIMRVAQWGKFDYLIIDMLPGTGDIQLTLCRLPGSAMD</sequence>